<evidence type="ECO:0000256" key="1">
    <source>
        <dbReference type="SAM" id="MobiDB-lite"/>
    </source>
</evidence>
<accession>A0A8H6JZN2</accession>
<feature type="compositionally biased region" description="Basic and acidic residues" evidence="1">
    <location>
        <begin position="253"/>
        <end position="268"/>
    </location>
</feature>
<protein>
    <submittedName>
        <fullName evidence="2">Uncharacterized protein</fullName>
    </submittedName>
</protein>
<sequence>MVNYAGNPHNSLSNGRLQTDLRNSQLKKPSYLTLNTTTQPSFTVTSTMKNFILVLATMAAMAAAAPMPLTDDIWKEPGSYSVEQNLESSNTWDRAENHGHIVPKTTPKGPASKPETLVWKPPKPPAQPENPGKPDMPNGPSSPPEMPVWKPSESPVQPEIPGKSDPSSSPETPGWKPPADPAFQPDLPKEAPGKRSSPGWPVDPSAKPDYTVKQPDYTVKQPDYTVKQPDYTVKQPDYPVKQPDYPVKQPDYPVKRPDNPVKQPDYHY</sequence>
<reference evidence="2" key="1">
    <citation type="journal article" date="2020" name="Phytopathology">
        <title>Genome Sequence Resources of Colletotrichum truncatum, C. plurivorum, C. musicola, and C. sojae: Four Species Pathogenic to Soybean (Glycine max).</title>
        <authorList>
            <person name="Rogerio F."/>
            <person name="Boufleur T.R."/>
            <person name="Ciampi-Guillardi M."/>
            <person name="Sukno S.A."/>
            <person name="Thon M.R."/>
            <person name="Massola Junior N.S."/>
            <person name="Baroncelli R."/>
        </authorList>
    </citation>
    <scope>NUCLEOTIDE SEQUENCE</scope>
    <source>
        <strain evidence="2">LFN00145</strain>
    </source>
</reference>
<feature type="region of interest" description="Disordered" evidence="1">
    <location>
        <begin position="85"/>
        <end position="268"/>
    </location>
</feature>
<name>A0A8H6JZN2_9PEZI</name>
<keyword evidence="3" id="KW-1185">Reference proteome</keyword>
<dbReference type="PRINTS" id="PR01217">
    <property type="entry name" value="PRICHEXTENSN"/>
</dbReference>
<organism evidence="2 3">
    <name type="scientific">Colletotrichum plurivorum</name>
    <dbReference type="NCBI Taxonomy" id="2175906"/>
    <lineage>
        <taxon>Eukaryota</taxon>
        <taxon>Fungi</taxon>
        <taxon>Dikarya</taxon>
        <taxon>Ascomycota</taxon>
        <taxon>Pezizomycotina</taxon>
        <taxon>Sordariomycetes</taxon>
        <taxon>Hypocreomycetidae</taxon>
        <taxon>Glomerellales</taxon>
        <taxon>Glomerellaceae</taxon>
        <taxon>Colletotrichum</taxon>
        <taxon>Colletotrichum orchidearum species complex</taxon>
    </lineage>
</organism>
<gene>
    <name evidence="2" type="ORF">CPLU01_12028</name>
</gene>
<evidence type="ECO:0000313" key="3">
    <source>
        <dbReference type="Proteomes" id="UP000654918"/>
    </source>
</evidence>
<dbReference type="Proteomes" id="UP000654918">
    <property type="component" value="Unassembled WGS sequence"/>
</dbReference>
<proteinExistence type="predicted"/>
<dbReference type="AlphaFoldDB" id="A0A8H6JZN2"/>
<comment type="caution">
    <text evidence="2">The sequence shown here is derived from an EMBL/GenBank/DDBJ whole genome shotgun (WGS) entry which is preliminary data.</text>
</comment>
<evidence type="ECO:0000313" key="2">
    <source>
        <dbReference type="EMBL" id="KAF6822414.1"/>
    </source>
</evidence>
<dbReference type="EMBL" id="WIGO01000237">
    <property type="protein sequence ID" value="KAF6822414.1"/>
    <property type="molecule type" value="Genomic_DNA"/>
</dbReference>